<gene>
    <name evidence="3" type="ORF">A9F13_03g02959</name>
</gene>
<dbReference type="PANTHER" id="PTHR22957:SF27">
    <property type="entry name" value="TBC1 DOMAIN FAMILY MEMBER 13"/>
    <property type="match status" value="1"/>
</dbReference>
<evidence type="ECO:0000313" key="4">
    <source>
        <dbReference type="Proteomes" id="UP000195602"/>
    </source>
</evidence>
<dbReference type="SUPFAM" id="SSF47923">
    <property type="entry name" value="Ypt/Rab-GAP domain of gyp1p"/>
    <property type="match status" value="2"/>
</dbReference>
<dbReference type="SMART" id="SM00164">
    <property type="entry name" value="TBC"/>
    <property type="match status" value="1"/>
</dbReference>
<dbReference type="GO" id="GO:0005096">
    <property type="term" value="F:GTPase activator activity"/>
    <property type="evidence" value="ECO:0007669"/>
    <property type="project" value="TreeGrafter"/>
</dbReference>
<sequence length="475" mass="54226">MDNKIIENVLLTIEQYKGSTADFKQAAVSGKYGRMPFFSRLLVWKVCALTETLNMREWHERLRTSRTVYHGLRQNREMRVPWHALDDECDLAEPKSKSESDKSKSKSESDKSKADKAERAQRRQLAKTAVSADEDPLRSAPPGREAGVDQIELDGELLRSIVLDVQRLFPGEEFFVETHRRRHIATILYVWAKCNPQVGYKQGMHEILGLIYWNMARESVEVPADYSSDDRAVLALYDVQYLAHDVFALFNRFVVASGVVGDFYASEAQLMLSVEQFNALLMKVDQLVHYNLVTKLRLESQLWIIRYLRLLLARELGDVESISKLWDRLVAADSLSPKPCVPQLTIFLVIVLLLHIKRELMLCDFSEALTLLLRYPIGAKTASHRDFVDSLFDDAYLLYQSRENDLKLYEVGSRLSKRASGGVSVTYSPKVSLDTPSPSPSPMPPTAEESRAAKMAFEKTRLEMRLKKKAQSMLQ</sequence>
<name>A0AA91Q2P3_CLALS</name>
<dbReference type="AlphaFoldDB" id="A0AA91Q2P3"/>
<dbReference type="PROSITE" id="PS50086">
    <property type="entry name" value="TBC_RABGAP"/>
    <property type="match status" value="1"/>
</dbReference>
<dbReference type="GO" id="GO:0006886">
    <property type="term" value="P:intracellular protein transport"/>
    <property type="evidence" value="ECO:0007669"/>
    <property type="project" value="TreeGrafter"/>
</dbReference>
<dbReference type="Proteomes" id="UP000195602">
    <property type="component" value="Unassembled WGS sequence"/>
</dbReference>
<feature type="domain" description="Rab-GAP TBC" evidence="2">
    <location>
        <begin position="34"/>
        <end position="333"/>
    </location>
</feature>
<evidence type="ECO:0000256" key="1">
    <source>
        <dbReference type="SAM" id="MobiDB-lite"/>
    </source>
</evidence>
<feature type="region of interest" description="Disordered" evidence="1">
    <location>
        <begin position="424"/>
        <end position="450"/>
    </location>
</feature>
<proteinExistence type="predicted"/>
<dbReference type="Gene3D" id="1.10.8.270">
    <property type="entry name" value="putative rabgap domain of human tbc1 domain family member 14 like domains"/>
    <property type="match status" value="1"/>
</dbReference>
<accession>A0AA91Q2P3</accession>
<dbReference type="InterPro" id="IPR000195">
    <property type="entry name" value="Rab-GAP-TBC_dom"/>
</dbReference>
<feature type="compositionally biased region" description="Basic and acidic residues" evidence="1">
    <location>
        <begin position="91"/>
        <end position="121"/>
    </location>
</feature>
<dbReference type="InterPro" id="IPR035969">
    <property type="entry name" value="Rab-GAP_TBC_sf"/>
</dbReference>
<evidence type="ECO:0000313" key="3">
    <source>
        <dbReference type="EMBL" id="OVF10148.1"/>
    </source>
</evidence>
<reference evidence="3 4" key="1">
    <citation type="submission" date="2017-04" db="EMBL/GenBank/DDBJ databases">
        <title>Draft genome of the yeast Clavispora lusitaniae type strain CBS 6936.</title>
        <authorList>
            <person name="Durrens P."/>
            <person name="Klopp C."/>
            <person name="Biteau N."/>
            <person name="Fitton-Ouhabi V."/>
            <person name="Dementhon K."/>
            <person name="Accoceberry I."/>
            <person name="Sherman D.J."/>
            <person name="Noel T."/>
        </authorList>
    </citation>
    <scope>NUCLEOTIDE SEQUENCE [LARGE SCALE GENOMIC DNA]</scope>
    <source>
        <strain evidence="3 4">CBS 6936</strain>
    </source>
</reference>
<organism evidence="3 4">
    <name type="scientific">Clavispora lusitaniae</name>
    <name type="common">Candida lusitaniae</name>
    <dbReference type="NCBI Taxonomy" id="36911"/>
    <lineage>
        <taxon>Eukaryota</taxon>
        <taxon>Fungi</taxon>
        <taxon>Dikarya</taxon>
        <taxon>Ascomycota</taxon>
        <taxon>Saccharomycotina</taxon>
        <taxon>Pichiomycetes</taxon>
        <taxon>Metschnikowiaceae</taxon>
        <taxon>Clavispora</taxon>
    </lineage>
</organism>
<dbReference type="Pfam" id="PF00566">
    <property type="entry name" value="RabGAP-TBC"/>
    <property type="match status" value="1"/>
</dbReference>
<protein>
    <submittedName>
        <fullName evidence="3">Succinate dehydrogenase</fullName>
    </submittedName>
</protein>
<dbReference type="Gene3D" id="1.10.472.80">
    <property type="entry name" value="Ypt/Rab-GAP domain of gyp1p, domain 3"/>
    <property type="match status" value="1"/>
</dbReference>
<dbReference type="PANTHER" id="PTHR22957">
    <property type="entry name" value="TBC1 DOMAIN FAMILY MEMBER GTPASE-ACTIVATING PROTEIN"/>
    <property type="match status" value="1"/>
</dbReference>
<dbReference type="EMBL" id="LYUB02000003">
    <property type="protein sequence ID" value="OVF10148.1"/>
    <property type="molecule type" value="Genomic_DNA"/>
</dbReference>
<feature type="region of interest" description="Disordered" evidence="1">
    <location>
        <begin position="91"/>
        <end position="146"/>
    </location>
</feature>
<evidence type="ECO:0000259" key="2">
    <source>
        <dbReference type="PROSITE" id="PS50086"/>
    </source>
</evidence>
<comment type="caution">
    <text evidence="3">The sequence shown here is derived from an EMBL/GenBank/DDBJ whole genome shotgun (WGS) entry which is preliminary data.</text>
</comment>
<dbReference type="KEGG" id="clus:A9F13_03g02959"/>